<dbReference type="CDD" id="cd06260">
    <property type="entry name" value="DUF820-like"/>
    <property type="match status" value="1"/>
</dbReference>
<dbReference type="RefSeq" id="WP_128913408.1">
    <property type="nucleotide sequence ID" value="NZ_RDSM01000002.1"/>
</dbReference>
<evidence type="ECO:0000313" key="2">
    <source>
        <dbReference type="EMBL" id="RXH55829.1"/>
    </source>
</evidence>
<dbReference type="InterPro" id="IPR012296">
    <property type="entry name" value="Nuclease_put_TT1808"/>
</dbReference>
<sequence length="171" mass="19340">MATSVQIPIAEYLERTYRPDREYIDGEIVERNMGTWEHARIQMLLGGWFLSHESEWQVMVAVEWRARVSSTRVRIPDVTVVTSGPQPPVLVDAPVLIIEILSPDDSYSDTQRRAEDYRKMGVETIWIIDPDTRTGRMCIGASWTAAARLEVPGTPIFVDLPSLFAGLDPKP</sequence>
<dbReference type="PANTHER" id="PTHR34107">
    <property type="entry name" value="SLL0198 PROTEIN-RELATED"/>
    <property type="match status" value="1"/>
</dbReference>
<organism evidence="2 3">
    <name type="scientific">Granulicella sibirica</name>
    <dbReference type="NCBI Taxonomy" id="2479048"/>
    <lineage>
        <taxon>Bacteria</taxon>
        <taxon>Pseudomonadati</taxon>
        <taxon>Acidobacteriota</taxon>
        <taxon>Terriglobia</taxon>
        <taxon>Terriglobales</taxon>
        <taxon>Acidobacteriaceae</taxon>
        <taxon>Granulicella</taxon>
    </lineage>
</organism>
<dbReference type="Gene3D" id="3.90.1570.10">
    <property type="entry name" value="tt1808, chain A"/>
    <property type="match status" value="1"/>
</dbReference>
<accession>A0A4Q0T1P8</accession>
<dbReference type="InterPro" id="IPR011335">
    <property type="entry name" value="Restrct_endonuc-II-like"/>
</dbReference>
<reference evidence="2 3" key="1">
    <citation type="submission" date="2018-11" db="EMBL/GenBank/DDBJ databases">
        <authorList>
            <person name="Mardanov A.V."/>
            <person name="Ravin N.V."/>
            <person name="Dedysh S.N."/>
        </authorList>
    </citation>
    <scope>NUCLEOTIDE SEQUENCE [LARGE SCALE GENOMIC DNA]</scope>
    <source>
        <strain evidence="2 3">AF10</strain>
    </source>
</reference>
<evidence type="ECO:0000313" key="3">
    <source>
        <dbReference type="Proteomes" id="UP000289437"/>
    </source>
</evidence>
<reference evidence="3" key="2">
    <citation type="submission" date="2019-02" db="EMBL/GenBank/DDBJ databases">
        <title>Granulicella sibirica sp. nov., a psychrotolerant acidobacterium isolated from an organic soil layer in forested tundra, West Siberia.</title>
        <authorList>
            <person name="Oshkin I.Y."/>
            <person name="Kulichevskaya I.S."/>
            <person name="Rijpstra W.I.C."/>
            <person name="Sinninghe Damste J.S."/>
            <person name="Rakitin A.L."/>
            <person name="Ravin N.V."/>
            <person name="Dedysh S.N."/>
        </authorList>
    </citation>
    <scope>NUCLEOTIDE SEQUENCE [LARGE SCALE GENOMIC DNA]</scope>
    <source>
        <strain evidence="3">AF10</strain>
    </source>
</reference>
<dbReference type="Pfam" id="PF05685">
    <property type="entry name" value="Uma2"/>
    <property type="match status" value="1"/>
</dbReference>
<protein>
    <recommendedName>
        <fullName evidence="1">Putative restriction endonuclease domain-containing protein</fullName>
    </recommendedName>
</protein>
<dbReference type="AlphaFoldDB" id="A0A4Q0T1P8"/>
<gene>
    <name evidence="2" type="ORF">GRAN_2686</name>
</gene>
<dbReference type="OrthoDB" id="119052at2"/>
<dbReference type="SUPFAM" id="SSF52980">
    <property type="entry name" value="Restriction endonuclease-like"/>
    <property type="match status" value="1"/>
</dbReference>
<keyword evidence="3" id="KW-1185">Reference proteome</keyword>
<dbReference type="InterPro" id="IPR008538">
    <property type="entry name" value="Uma2"/>
</dbReference>
<comment type="caution">
    <text evidence="2">The sequence shown here is derived from an EMBL/GenBank/DDBJ whole genome shotgun (WGS) entry which is preliminary data.</text>
</comment>
<dbReference type="EMBL" id="RDSM01000002">
    <property type="protein sequence ID" value="RXH55829.1"/>
    <property type="molecule type" value="Genomic_DNA"/>
</dbReference>
<evidence type="ECO:0000259" key="1">
    <source>
        <dbReference type="Pfam" id="PF05685"/>
    </source>
</evidence>
<name>A0A4Q0T1P8_9BACT</name>
<proteinExistence type="predicted"/>
<dbReference type="Proteomes" id="UP000289437">
    <property type="component" value="Unassembled WGS sequence"/>
</dbReference>
<dbReference type="PANTHER" id="PTHR34107:SF1">
    <property type="entry name" value="SLL0198 PROTEIN"/>
    <property type="match status" value="1"/>
</dbReference>
<feature type="domain" description="Putative restriction endonuclease" evidence="1">
    <location>
        <begin position="18"/>
        <end position="134"/>
    </location>
</feature>